<gene>
    <name evidence="2" type="primary">AUGUSTUS-3.0.2_31858</name>
    <name evidence="2" type="ORF">TcasGA2_TC031858</name>
</gene>
<dbReference type="AlphaFoldDB" id="A0A139W944"/>
<organism evidence="2 3">
    <name type="scientific">Tribolium castaneum</name>
    <name type="common">Red flour beetle</name>
    <dbReference type="NCBI Taxonomy" id="7070"/>
    <lineage>
        <taxon>Eukaryota</taxon>
        <taxon>Metazoa</taxon>
        <taxon>Ecdysozoa</taxon>
        <taxon>Arthropoda</taxon>
        <taxon>Hexapoda</taxon>
        <taxon>Insecta</taxon>
        <taxon>Pterygota</taxon>
        <taxon>Neoptera</taxon>
        <taxon>Endopterygota</taxon>
        <taxon>Coleoptera</taxon>
        <taxon>Polyphaga</taxon>
        <taxon>Cucujiformia</taxon>
        <taxon>Tenebrionidae</taxon>
        <taxon>Tenebrionidae incertae sedis</taxon>
        <taxon>Tribolium</taxon>
    </lineage>
</organism>
<proteinExistence type="predicted"/>
<reference evidence="2 3" key="1">
    <citation type="journal article" date="2008" name="Nature">
        <title>The genome of the model beetle and pest Tribolium castaneum.</title>
        <authorList>
            <consortium name="Tribolium Genome Sequencing Consortium"/>
            <person name="Richards S."/>
            <person name="Gibbs R.A."/>
            <person name="Weinstock G.M."/>
            <person name="Brown S.J."/>
            <person name="Denell R."/>
            <person name="Beeman R.W."/>
            <person name="Gibbs R."/>
            <person name="Beeman R.W."/>
            <person name="Brown S.J."/>
            <person name="Bucher G."/>
            <person name="Friedrich M."/>
            <person name="Grimmelikhuijzen C.J."/>
            <person name="Klingler M."/>
            <person name="Lorenzen M."/>
            <person name="Richards S."/>
            <person name="Roth S."/>
            <person name="Schroder R."/>
            <person name="Tautz D."/>
            <person name="Zdobnov E.M."/>
            <person name="Muzny D."/>
            <person name="Gibbs R.A."/>
            <person name="Weinstock G.M."/>
            <person name="Attaway T."/>
            <person name="Bell S."/>
            <person name="Buhay C.J."/>
            <person name="Chandrabose M.N."/>
            <person name="Chavez D."/>
            <person name="Clerk-Blankenburg K.P."/>
            <person name="Cree A."/>
            <person name="Dao M."/>
            <person name="Davis C."/>
            <person name="Chacko J."/>
            <person name="Dinh H."/>
            <person name="Dugan-Rocha S."/>
            <person name="Fowler G."/>
            <person name="Garner T.T."/>
            <person name="Garnes J."/>
            <person name="Gnirke A."/>
            <person name="Hawes A."/>
            <person name="Hernandez J."/>
            <person name="Hines S."/>
            <person name="Holder M."/>
            <person name="Hume J."/>
            <person name="Jhangiani S.N."/>
            <person name="Joshi V."/>
            <person name="Khan Z.M."/>
            <person name="Jackson L."/>
            <person name="Kovar C."/>
            <person name="Kowis A."/>
            <person name="Lee S."/>
            <person name="Lewis L.R."/>
            <person name="Margolis J."/>
            <person name="Morgan M."/>
            <person name="Nazareth L.V."/>
            <person name="Nguyen N."/>
            <person name="Okwuonu G."/>
            <person name="Parker D."/>
            <person name="Richards S."/>
            <person name="Ruiz S.J."/>
            <person name="Santibanez J."/>
            <person name="Savard J."/>
            <person name="Scherer S.E."/>
            <person name="Schneider B."/>
            <person name="Sodergren E."/>
            <person name="Tautz D."/>
            <person name="Vattahil S."/>
            <person name="Villasana D."/>
            <person name="White C.S."/>
            <person name="Wright R."/>
            <person name="Park Y."/>
            <person name="Beeman R.W."/>
            <person name="Lord J."/>
            <person name="Oppert B."/>
            <person name="Lorenzen M."/>
            <person name="Brown S."/>
            <person name="Wang L."/>
            <person name="Savard J."/>
            <person name="Tautz D."/>
            <person name="Richards S."/>
            <person name="Weinstock G."/>
            <person name="Gibbs R.A."/>
            <person name="Liu Y."/>
            <person name="Worley K."/>
            <person name="Weinstock G."/>
            <person name="Elsik C.G."/>
            <person name="Reese J.T."/>
            <person name="Elhaik E."/>
            <person name="Landan G."/>
            <person name="Graur D."/>
            <person name="Arensburger P."/>
            <person name="Atkinson P."/>
            <person name="Beeman R.W."/>
            <person name="Beidler J."/>
            <person name="Brown S.J."/>
            <person name="Demuth J.P."/>
            <person name="Drury D.W."/>
            <person name="Du Y.Z."/>
            <person name="Fujiwara H."/>
            <person name="Lorenzen M."/>
            <person name="Maselli V."/>
            <person name="Osanai M."/>
            <person name="Park Y."/>
            <person name="Robertson H.M."/>
            <person name="Tu Z."/>
            <person name="Wang J.J."/>
            <person name="Wang S."/>
            <person name="Richards S."/>
            <person name="Song H."/>
            <person name="Zhang L."/>
            <person name="Sodergren E."/>
            <person name="Werner D."/>
            <person name="Stanke M."/>
            <person name="Morgenstern B."/>
            <person name="Solovyev V."/>
            <person name="Kosarev P."/>
            <person name="Brown G."/>
            <person name="Chen H.C."/>
            <person name="Ermolaeva O."/>
            <person name="Hlavina W."/>
            <person name="Kapustin Y."/>
            <person name="Kiryutin B."/>
            <person name="Kitts P."/>
            <person name="Maglott D."/>
            <person name="Pruitt K."/>
            <person name="Sapojnikov V."/>
            <person name="Souvorov A."/>
            <person name="Mackey A.J."/>
            <person name="Waterhouse R.M."/>
            <person name="Wyder S."/>
            <person name="Zdobnov E.M."/>
            <person name="Zdobnov E.M."/>
            <person name="Wyder S."/>
            <person name="Kriventseva E.V."/>
            <person name="Kadowaki T."/>
            <person name="Bork P."/>
            <person name="Aranda M."/>
            <person name="Bao R."/>
            <person name="Beermann A."/>
            <person name="Berns N."/>
            <person name="Bolognesi R."/>
            <person name="Bonneton F."/>
            <person name="Bopp D."/>
            <person name="Brown S.J."/>
            <person name="Bucher G."/>
            <person name="Butts T."/>
            <person name="Chaumot A."/>
            <person name="Denell R.E."/>
            <person name="Ferrier D.E."/>
            <person name="Friedrich M."/>
            <person name="Gordon C.M."/>
            <person name="Jindra M."/>
            <person name="Klingler M."/>
            <person name="Lan Q."/>
            <person name="Lattorff H.M."/>
            <person name="Laudet V."/>
            <person name="von Levetsow C."/>
            <person name="Liu Z."/>
            <person name="Lutz R."/>
            <person name="Lynch J.A."/>
            <person name="da Fonseca R.N."/>
            <person name="Posnien N."/>
            <person name="Reuter R."/>
            <person name="Roth S."/>
            <person name="Savard J."/>
            <person name="Schinko J.B."/>
            <person name="Schmitt C."/>
            <person name="Schoppmeier M."/>
            <person name="Schroder R."/>
            <person name="Shippy T.D."/>
            <person name="Simonnet F."/>
            <person name="Marques-Souza H."/>
            <person name="Tautz D."/>
            <person name="Tomoyasu Y."/>
            <person name="Trauner J."/>
            <person name="Van der Zee M."/>
            <person name="Vervoort M."/>
            <person name="Wittkopp N."/>
            <person name="Wimmer E.A."/>
            <person name="Yang X."/>
            <person name="Jones A.K."/>
            <person name="Sattelle D.B."/>
            <person name="Ebert P.R."/>
            <person name="Nelson D."/>
            <person name="Scott J.G."/>
            <person name="Beeman R.W."/>
            <person name="Muthukrishnan S."/>
            <person name="Kramer K.J."/>
            <person name="Arakane Y."/>
            <person name="Beeman R.W."/>
            <person name="Zhu Q."/>
            <person name="Hogenkamp D."/>
            <person name="Dixit R."/>
            <person name="Oppert B."/>
            <person name="Jiang H."/>
            <person name="Zou Z."/>
            <person name="Marshall J."/>
            <person name="Elpidina E."/>
            <person name="Vinokurov K."/>
            <person name="Oppert C."/>
            <person name="Zou Z."/>
            <person name="Evans J."/>
            <person name="Lu Z."/>
            <person name="Zhao P."/>
            <person name="Sumathipala N."/>
            <person name="Altincicek B."/>
            <person name="Vilcinskas A."/>
            <person name="Williams M."/>
            <person name="Hultmark D."/>
            <person name="Hetru C."/>
            <person name="Jiang H."/>
            <person name="Grimmelikhuijzen C.J."/>
            <person name="Hauser F."/>
            <person name="Cazzamali G."/>
            <person name="Williamson M."/>
            <person name="Park Y."/>
            <person name="Li B."/>
            <person name="Tanaka Y."/>
            <person name="Predel R."/>
            <person name="Neupert S."/>
            <person name="Schachtner J."/>
            <person name="Verleyen P."/>
            <person name="Raible F."/>
            <person name="Bork P."/>
            <person name="Friedrich M."/>
            <person name="Walden K.K."/>
            <person name="Robertson H.M."/>
            <person name="Angeli S."/>
            <person name="Foret S."/>
            <person name="Bucher G."/>
            <person name="Schuetz S."/>
            <person name="Maleszka R."/>
            <person name="Wimmer E.A."/>
            <person name="Beeman R.W."/>
            <person name="Lorenzen M."/>
            <person name="Tomoyasu Y."/>
            <person name="Miller S.C."/>
            <person name="Grossmann D."/>
            <person name="Bucher G."/>
        </authorList>
    </citation>
    <scope>NUCLEOTIDE SEQUENCE [LARGE SCALE GENOMIC DNA]</scope>
    <source>
        <strain evidence="2 3">Georgia GA2</strain>
    </source>
</reference>
<feature type="signal peptide" evidence="1">
    <location>
        <begin position="1"/>
        <end position="16"/>
    </location>
</feature>
<feature type="chain" id="PRO_5007299560" evidence="1">
    <location>
        <begin position="17"/>
        <end position="39"/>
    </location>
</feature>
<sequence length="39" mass="4376">MTSLSSLFCVIFFASSNLLLKQFASGREKILLSLRLNRA</sequence>
<dbReference type="InParanoid" id="A0A139W944"/>
<name>A0A139W944_TRICA</name>
<accession>A0A139W944</accession>
<keyword evidence="3" id="KW-1185">Reference proteome</keyword>
<evidence type="ECO:0000256" key="1">
    <source>
        <dbReference type="SAM" id="SignalP"/>
    </source>
</evidence>
<dbReference type="EMBL" id="KQ972715">
    <property type="protein sequence ID" value="KXZ75798.1"/>
    <property type="molecule type" value="Genomic_DNA"/>
</dbReference>
<reference evidence="2 3" key="2">
    <citation type="journal article" date="2010" name="Nucleic Acids Res.">
        <title>BeetleBase in 2010: revisions to provide comprehensive genomic information for Tribolium castaneum.</title>
        <authorList>
            <person name="Kim H.S."/>
            <person name="Murphy T."/>
            <person name="Xia J."/>
            <person name="Caragea D."/>
            <person name="Park Y."/>
            <person name="Beeman R.W."/>
            <person name="Lorenzen M.D."/>
            <person name="Butcher S."/>
            <person name="Manak J.R."/>
            <person name="Brown S.J."/>
        </authorList>
    </citation>
    <scope>NUCLEOTIDE SEQUENCE [LARGE SCALE GENOMIC DNA]</scope>
    <source>
        <strain evidence="2 3">Georgia GA2</strain>
    </source>
</reference>
<protein>
    <submittedName>
        <fullName evidence="2">Uncharacterized protein</fullName>
    </submittedName>
</protein>
<keyword evidence="1" id="KW-0732">Signal</keyword>
<evidence type="ECO:0000313" key="2">
    <source>
        <dbReference type="EMBL" id="KXZ75798.1"/>
    </source>
</evidence>
<evidence type="ECO:0000313" key="3">
    <source>
        <dbReference type="Proteomes" id="UP000007266"/>
    </source>
</evidence>
<dbReference type="Proteomes" id="UP000007266">
    <property type="component" value="Unassembled WGS sequence"/>
</dbReference>